<accession>A0ABQ9HXE5</accession>
<dbReference type="EMBL" id="JARBHB010000003">
    <property type="protein sequence ID" value="KAJ8888730.1"/>
    <property type="molecule type" value="Genomic_DNA"/>
</dbReference>
<protein>
    <recommendedName>
        <fullName evidence="1">Retrovirus-related Pol polyprotein from transposon TNT 1-94-like beta-barrel domain-containing protein</fullName>
    </recommendedName>
</protein>
<comment type="caution">
    <text evidence="2">The sequence shown here is derived from an EMBL/GenBank/DDBJ whole genome shotgun (WGS) entry which is preliminary data.</text>
</comment>
<organism evidence="2 3">
    <name type="scientific">Dryococelus australis</name>
    <dbReference type="NCBI Taxonomy" id="614101"/>
    <lineage>
        <taxon>Eukaryota</taxon>
        <taxon>Metazoa</taxon>
        <taxon>Ecdysozoa</taxon>
        <taxon>Arthropoda</taxon>
        <taxon>Hexapoda</taxon>
        <taxon>Insecta</taxon>
        <taxon>Pterygota</taxon>
        <taxon>Neoptera</taxon>
        <taxon>Polyneoptera</taxon>
        <taxon>Phasmatodea</taxon>
        <taxon>Verophasmatodea</taxon>
        <taxon>Anareolatae</taxon>
        <taxon>Phasmatidae</taxon>
        <taxon>Eurycanthinae</taxon>
        <taxon>Dryococelus</taxon>
    </lineage>
</organism>
<sequence>MVCSAVKSTQNYQVRQIGQHGNSSRLYYSGSLTYSVLSIAFCKGRDSEYNLTLIEDRVLQQIISCKTACDIWNKLHTIYEQKINYKKNETMSEYLGRVDAIFTNLKSLCADFNKSMAITKIISISAFHIGLGVHASRVEEDGRAESRLLIEEQQFKARVEEEGSTSSAAFQMVQAGRNCFICGKIYVMPAIISECAIDEWVMDSGASEHMSHDKHIFINYKELECSKEIILGDGKVIQAVGIGDLKLQANNEHAWLDTTLYNVLYVPNIKVNIFSVNTATGKGYQIQMNSESCRFLKQGSSLIYATTYRRDKLY</sequence>
<feature type="domain" description="Retrovirus-related Pol polyprotein from transposon TNT 1-94-like beta-barrel" evidence="1">
    <location>
        <begin position="200"/>
        <end position="284"/>
    </location>
</feature>
<name>A0ABQ9HXE5_9NEOP</name>
<keyword evidence="3" id="KW-1185">Reference proteome</keyword>
<dbReference type="InterPro" id="IPR054722">
    <property type="entry name" value="PolX-like_BBD"/>
</dbReference>
<evidence type="ECO:0000313" key="3">
    <source>
        <dbReference type="Proteomes" id="UP001159363"/>
    </source>
</evidence>
<reference evidence="2 3" key="1">
    <citation type="submission" date="2023-02" db="EMBL/GenBank/DDBJ databases">
        <title>LHISI_Scaffold_Assembly.</title>
        <authorList>
            <person name="Stuart O.P."/>
            <person name="Cleave R."/>
            <person name="Magrath M.J.L."/>
            <person name="Mikheyev A.S."/>
        </authorList>
    </citation>
    <scope>NUCLEOTIDE SEQUENCE [LARGE SCALE GENOMIC DNA]</scope>
    <source>
        <strain evidence="2">Daus_M_001</strain>
        <tissue evidence="2">Leg muscle</tissue>
    </source>
</reference>
<evidence type="ECO:0000259" key="1">
    <source>
        <dbReference type="Pfam" id="PF22936"/>
    </source>
</evidence>
<dbReference type="Proteomes" id="UP001159363">
    <property type="component" value="Chromosome 3"/>
</dbReference>
<dbReference type="Pfam" id="PF22936">
    <property type="entry name" value="Pol_BBD"/>
    <property type="match status" value="1"/>
</dbReference>
<gene>
    <name evidence="2" type="ORF">PR048_008222</name>
</gene>
<proteinExistence type="predicted"/>
<evidence type="ECO:0000313" key="2">
    <source>
        <dbReference type="EMBL" id="KAJ8888730.1"/>
    </source>
</evidence>